<reference evidence="2" key="1">
    <citation type="journal article" date="2020" name="Nat. Commun.">
        <title>Genome sequence of the cluster root forming white lupin.</title>
        <authorList>
            <person name="Hufnagel B."/>
            <person name="Marques A."/>
            <person name="Soriano A."/>
            <person name="Marques L."/>
            <person name="Divol F."/>
            <person name="Doumas P."/>
            <person name="Sallet E."/>
            <person name="Mancinotti D."/>
            <person name="Carrere S."/>
            <person name="Marande W."/>
            <person name="Arribat S."/>
            <person name="Keller J."/>
            <person name="Huneau C."/>
            <person name="Blein T."/>
            <person name="Aime D."/>
            <person name="Laguerre M."/>
            <person name="Taylor J."/>
            <person name="Schubert V."/>
            <person name="Nelson M."/>
            <person name="Geu-Flores F."/>
            <person name="Crespi M."/>
            <person name="Gallardo-Guerrero K."/>
            <person name="Delaux P.-M."/>
            <person name="Salse J."/>
            <person name="Berges H."/>
            <person name="Guyot R."/>
            <person name="Gouzy J."/>
            <person name="Peret B."/>
        </authorList>
    </citation>
    <scope>NUCLEOTIDE SEQUENCE [LARGE SCALE GENOMIC DNA]</scope>
    <source>
        <strain evidence="2">cv. Amiga</strain>
    </source>
</reference>
<comment type="caution">
    <text evidence="1">The sequence shown here is derived from an EMBL/GenBank/DDBJ whole genome shotgun (WGS) entry which is preliminary data.</text>
</comment>
<accession>A0A6A4PPZ3</accession>
<dbReference type="Proteomes" id="UP000447434">
    <property type="component" value="Chromosome 11"/>
</dbReference>
<name>A0A6A4PPZ3_LUPAL</name>
<protein>
    <submittedName>
        <fullName evidence="1">Uncharacterized protein</fullName>
    </submittedName>
</protein>
<dbReference type="AlphaFoldDB" id="A0A6A4PPZ3"/>
<sequence length="79" mass="9458">MDCFVIIIIIFDLNLWKKSKQKMLEIHDKNMKFAPAAKTQILHFHYFNLLYAGDKFSAIFTSLLCYDSTLYLSFMFQHR</sequence>
<gene>
    <name evidence="1" type="ORF">Lalb_Chr11g0062741</name>
</gene>
<proteinExistence type="predicted"/>
<evidence type="ECO:0000313" key="1">
    <source>
        <dbReference type="EMBL" id="KAE9603613.1"/>
    </source>
</evidence>
<evidence type="ECO:0000313" key="2">
    <source>
        <dbReference type="Proteomes" id="UP000447434"/>
    </source>
</evidence>
<dbReference type="EMBL" id="WOCE01000011">
    <property type="protein sequence ID" value="KAE9603613.1"/>
    <property type="molecule type" value="Genomic_DNA"/>
</dbReference>
<organism evidence="1 2">
    <name type="scientific">Lupinus albus</name>
    <name type="common">White lupine</name>
    <name type="synonym">Lupinus termis</name>
    <dbReference type="NCBI Taxonomy" id="3870"/>
    <lineage>
        <taxon>Eukaryota</taxon>
        <taxon>Viridiplantae</taxon>
        <taxon>Streptophyta</taxon>
        <taxon>Embryophyta</taxon>
        <taxon>Tracheophyta</taxon>
        <taxon>Spermatophyta</taxon>
        <taxon>Magnoliopsida</taxon>
        <taxon>eudicotyledons</taxon>
        <taxon>Gunneridae</taxon>
        <taxon>Pentapetalae</taxon>
        <taxon>rosids</taxon>
        <taxon>fabids</taxon>
        <taxon>Fabales</taxon>
        <taxon>Fabaceae</taxon>
        <taxon>Papilionoideae</taxon>
        <taxon>50 kb inversion clade</taxon>
        <taxon>genistoids sensu lato</taxon>
        <taxon>core genistoids</taxon>
        <taxon>Genisteae</taxon>
        <taxon>Lupinus</taxon>
    </lineage>
</organism>
<keyword evidence="2" id="KW-1185">Reference proteome</keyword>